<keyword evidence="4 9" id="KW-1133">Transmembrane helix</keyword>
<evidence type="ECO:0000256" key="2">
    <source>
        <dbReference type="ARBA" id="ARBA00022448"/>
    </source>
</evidence>
<dbReference type="InterPro" id="IPR027359">
    <property type="entry name" value="Volt_channel_dom_sf"/>
</dbReference>
<gene>
    <name evidence="11" type="ORF">GCM10017584_20670</name>
</gene>
<evidence type="ECO:0000256" key="7">
    <source>
        <dbReference type="ARBA" id="ARBA00023303"/>
    </source>
</evidence>
<evidence type="ECO:0000256" key="8">
    <source>
        <dbReference type="SAM" id="MobiDB-lite"/>
    </source>
</evidence>
<keyword evidence="5" id="KW-0406">Ion transport</keyword>
<proteinExistence type="predicted"/>
<dbReference type="GO" id="GO:0005249">
    <property type="term" value="F:voltage-gated potassium channel activity"/>
    <property type="evidence" value="ECO:0007669"/>
    <property type="project" value="InterPro"/>
</dbReference>
<dbReference type="GO" id="GO:0008076">
    <property type="term" value="C:voltage-gated potassium channel complex"/>
    <property type="evidence" value="ECO:0007669"/>
    <property type="project" value="InterPro"/>
</dbReference>
<evidence type="ECO:0000256" key="1">
    <source>
        <dbReference type="ARBA" id="ARBA00004141"/>
    </source>
</evidence>
<feature type="transmembrane region" description="Helical" evidence="9">
    <location>
        <begin position="120"/>
        <end position="140"/>
    </location>
</feature>
<dbReference type="RefSeq" id="WP_271177163.1">
    <property type="nucleotide sequence ID" value="NZ_BAAAJO010000004.1"/>
</dbReference>
<keyword evidence="3 9" id="KW-0812">Transmembrane</keyword>
<feature type="domain" description="Potassium channel" evidence="10">
    <location>
        <begin position="128"/>
        <end position="206"/>
    </location>
</feature>
<evidence type="ECO:0000256" key="9">
    <source>
        <dbReference type="SAM" id="Phobius"/>
    </source>
</evidence>
<keyword evidence="7" id="KW-0407">Ion channel</keyword>
<dbReference type="PANTHER" id="PTHR11537:SF254">
    <property type="entry name" value="POTASSIUM VOLTAGE-GATED CHANNEL PROTEIN SHAB"/>
    <property type="match status" value="1"/>
</dbReference>
<reference evidence="11" key="1">
    <citation type="journal article" date="2014" name="Int. J. Syst. Evol. Microbiol.">
        <title>Complete genome sequence of Corynebacterium casei LMG S-19264T (=DSM 44701T), isolated from a smear-ripened cheese.</title>
        <authorList>
            <consortium name="US DOE Joint Genome Institute (JGI-PGF)"/>
            <person name="Walter F."/>
            <person name="Albersmeier A."/>
            <person name="Kalinowski J."/>
            <person name="Ruckert C."/>
        </authorList>
    </citation>
    <scope>NUCLEOTIDE SEQUENCE</scope>
    <source>
        <strain evidence="11">VKM Ac-1401</strain>
    </source>
</reference>
<evidence type="ECO:0000313" key="11">
    <source>
        <dbReference type="EMBL" id="GLJ76493.1"/>
    </source>
</evidence>
<name>A0A9W6HAX8_9MICO</name>
<evidence type="ECO:0000259" key="10">
    <source>
        <dbReference type="Pfam" id="PF07885"/>
    </source>
</evidence>
<dbReference type="GO" id="GO:0001508">
    <property type="term" value="P:action potential"/>
    <property type="evidence" value="ECO:0007669"/>
    <property type="project" value="TreeGrafter"/>
</dbReference>
<dbReference type="PANTHER" id="PTHR11537">
    <property type="entry name" value="VOLTAGE-GATED POTASSIUM CHANNEL"/>
    <property type="match status" value="1"/>
</dbReference>
<dbReference type="Gene3D" id="1.20.120.350">
    <property type="entry name" value="Voltage-gated potassium channels. Chain C"/>
    <property type="match status" value="1"/>
</dbReference>
<dbReference type="Pfam" id="PF07885">
    <property type="entry name" value="Ion_trans_2"/>
    <property type="match status" value="1"/>
</dbReference>
<dbReference type="EMBL" id="BSEN01000007">
    <property type="protein sequence ID" value="GLJ76493.1"/>
    <property type="molecule type" value="Genomic_DNA"/>
</dbReference>
<evidence type="ECO:0000256" key="3">
    <source>
        <dbReference type="ARBA" id="ARBA00022692"/>
    </source>
</evidence>
<comment type="caution">
    <text evidence="11">The sequence shown here is derived from an EMBL/GenBank/DDBJ whole genome shotgun (WGS) entry which is preliminary data.</text>
</comment>
<dbReference type="InterPro" id="IPR028325">
    <property type="entry name" value="VG_K_chnl"/>
</dbReference>
<feature type="transmembrane region" description="Helical" evidence="9">
    <location>
        <begin position="43"/>
        <end position="70"/>
    </location>
</feature>
<keyword evidence="2" id="KW-0813">Transport</keyword>
<evidence type="ECO:0000256" key="6">
    <source>
        <dbReference type="ARBA" id="ARBA00023136"/>
    </source>
</evidence>
<dbReference type="AlphaFoldDB" id="A0A9W6HAX8"/>
<feature type="compositionally biased region" description="Low complexity" evidence="8">
    <location>
        <begin position="241"/>
        <end position="250"/>
    </location>
</feature>
<protein>
    <recommendedName>
        <fullName evidence="10">Potassium channel domain-containing protein</fullName>
    </recommendedName>
</protein>
<keyword evidence="6 9" id="KW-0472">Membrane</keyword>
<organism evidence="11 12">
    <name type="scientific">Leifsonia poae</name>
    <dbReference type="NCBI Taxonomy" id="110933"/>
    <lineage>
        <taxon>Bacteria</taxon>
        <taxon>Bacillati</taxon>
        <taxon>Actinomycetota</taxon>
        <taxon>Actinomycetes</taxon>
        <taxon>Micrococcales</taxon>
        <taxon>Microbacteriaceae</taxon>
        <taxon>Leifsonia</taxon>
    </lineage>
</organism>
<accession>A0A9W6HAX8</accession>
<feature type="region of interest" description="Disordered" evidence="8">
    <location>
        <begin position="216"/>
        <end position="265"/>
    </location>
</feature>
<keyword evidence="12" id="KW-1185">Reference proteome</keyword>
<feature type="transmembrane region" description="Helical" evidence="9">
    <location>
        <begin position="18"/>
        <end position="37"/>
    </location>
</feature>
<evidence type="ECO:0000313" key="12">
    <source>
        <dbReference type="Proteomes" id="UP001142372"/>
    </source>
</evidence>
<dbReference type="InterPro" id="IPR013099">
    <property type="entry name" value="K_chnl_dom"/>
</dbReference>
<dbReference type="Gene3D" id="1.10.287.70">
    <property type="match status" value="1"/>
</dbReference>
<comment type="subcellular location">
    <subcellularLocation>
        <location evidence="1">Membrane</location>
        <topology evidence="1">Multi-pass membrane protein</topology>
    </subcellularLocation>
</comment>
<reference evidence="11" key="2">
    <citation type="submission" date="2023-01" db="EMBL/GenBank/DDBJ databases">
        <authorList>
            <person name="Sun Q."/>
            <person name="Evtushenko L."/>
        </authorList>
    </citation>
    <scope>NUCLEOTIDE SEQUENCE</scope>
    <source>
        <strain evidence="11">VKM Ac-1401</strain>
    </source>
</reference>
<feature type="transmembrane region" description="Helical" evidence="9">
    <location>
        <begin position="182"/>
        <end position="206"/>
    </location>
</feature>
<dbReference type="Gene3D" id="1.20.5.110">
    <property type="match status" value="1"/>
</dbReference>
<sequence>MAGHGNVRARERWEDGTAWPLIAASVLFLIAYSWGILEQHKPHWLTVTFAVVLVLVWVLFVVDFVVRLVLSPRKWEFVRRNPIDLASVLLPLARPFRLLKELSKVPLLRGNTGKHLRRRVVIIASSFVVMFIYVISLAVYSVERDAPGATITSFGDSVWWAIVTMATVGYGDYVPVTVTGRILAVLLMIGGIGIVGTASATIVTALNDRTAHLRQNHQDDQAHGRQFGHTPELHFSDDSETSTTTRTAGTTRDDLTGGPPQQPPA</sequence>
<evidence type="ECO:0000256" key="5">
    <source>
        <dbReference type="ARBA" id="ARBA00023065"/>
    </source>
</evidence>
<dbReference type="Proteomes" id="UP001142372">
    <property type="component" value="Unassembled WGS sequence"/>
</dbReference>
<dbReference type="SUPFAM" id="SSF81324">
    <property type="entry name" value="Voltage-gated potassium channels"/>
    <property type="match status" value="1"/>
</dbReference>
<evidence type="ECO:0000256" key="4">
    <source>
        <dbReference type="ARBA" id="ARBA00022989"/>
    </source>
</evidence>